<dbReference type="SUPFAM" id="SSF53383">
    <property type="entry name" value="PLP-dependent transferases"/>
    <property type="match status" value="1"/>
</dbReference>
<evidence type="ECO:0000313" key="6">
    <source>
        <dbReference type="Proteomes" id="UP001314903"/>
    </source>
</evidence>
<evidence type="ECO:0000256" key="1">
    <source>
        <dbReference type="ARBA" id="ARBA00001933"/>
    </source>
</evidence>
<dbReference type="Proteomes" id="UP001314903">
    <property type="component" value="Unassembled WGS sequence"/>
</dbReference>
<reference evidence="5 6" key="1">
    <citation type="submission" date="2021-03" db="EMBL/GenBank/DDBJ databases">
        <title>Genomic Encyclopedia of Type Strains, Phase IV (KMG-IV): sequencing the most valuable type-strain genomes for metagenomic binning, comparative biology and taxonomic classification.</title>
        <authorList>
            <person name="Goeker M."/>
        </authorList>
    </citation>
    <scope>NUCLEOTIDE SEQUENCE [LARGE SCALE GENOMIC DNA]</scope>
    <source>
        <strain evidence="5 6">DSM 27512</strain>
    </source>
</reference>
<keyword evidence="6" id="KW-1185">Reference proteome</keyword>
<dbReference type="CDD" id="cd00614">
    <property type="entry name" value="CGS_like"/>
    <property type="match status" value="1"/>
</dbReference>
<dbReference type="EMBL" id="JAGGLI010000014">
    <property type="protein sequence ID" value="MBP2027728.1"/>
    <property type="molecule type" value="Genomic_DNA"/>
</dbReference>
<evidence type="ECO:0000313" key="5">
    <source>
        <dbReference type="EMBL" id="MBP2027728.1"/>
    </source>
</evidence>
<dbReference type="NCBIfam" id="TIGR01326">
    <property type="entry name" value="OAH_OAS_sulfhy"/>
    <property type="match status" value="1"/>
</dbReference>
<dbReference type="Gene3D" id="3.90.1150.10">
    <property type="entry name" value="Aspartate Aminotransferase, domain 1"/>
    <property type="match status" value="1"/>
</dbReference>
<dbReference type="PANTHER" id="PTHR43797">
    <property type="entry name" value="HOMOCYSTEINE/CYSTEINE SYNTHASE"/>
    <property type="match status" value="1"/>
</dbReference>
<gene>
    <name evidence="5" type="ORF">J2Z35_001525</name>
</gene>
<dbReference type="InterPro" id="IPR006235">
    <property type="entry name" value="OAc-hSer/O-AcSer_sulfhydrylase"/>
</dbReference>
<protein>
    <submittedName>
        <fullName evidence="5">O-acetylhomoserine (Thiol)-lyase</fullName>
        <ecNumber evidence="5">2.5.1.49</ecNumber>
    </submittedName>
</protein>
<dbReference type="RefSeq" id="WP_209660788.1">
    <property type="nucleotide sequence ID" value="NZ_JAGGLI010000014.1"/>
</dbReference>
<comment type="cofactor">
    <cofactor evidence="1 4">
        <name>pyridoxal 5'-phosphate</name>
        <dbReference type="ChEBI" id="CHEBI:597326"/>
    </cofactor>
</comment>
<dbReference type="InterPro" id="IPR015421">
    <property type="entry name" value="PyrdxlP-dep_Trfase_major"/>
</dbReference>
<dbReference type="PIRSF" id="PIRSF001434">
    <property type="entry name" value="CGS"/>
    <property type="match status" value="1"/>
</dbReference>
<dbReference type="EC" id="2.5.1.49" evidence="5"/>
<dbReference type="PANTHER" id="PTHR43797:SF3">
    <property type="entry name" value="O-ACETYLHOMOSERINE SULFHYDRYLASE"/>
    <property type="match status" value="1"/>
</dbReference>
<dbReference type="InterPro" id="IPR015424">
    <property type="entry name" value="PyrdxlP-dep_Trfase"/>
</dbReference>
<keyword evidence="5" id="KW-0808">Transferase</keyword>
<dbReference type="InterPro" id="IPR015422">
    <property type="entry name" value="PyrdxlP-dep_Trfase_small"/>
</dbReference>
<dbReference type="InterPro" id="IPR000277">
    <property type="entry name" value="Cys/Met-Metab_PyrdxlP-dep_enz"/>
</dbReference>
<comment type="similarity">
    <text evidence="2 4">Belongs to the trans-sulfuration enzymes family.</text>
</comment>
<accession>A0ABS4KJ00</accession>
<evidence type="ECO:0000256" key="4">
    <source>
        <dbReference type="RuleBase" id="RU362118"/>
    </source>
</evidence>
<comment type="caution">
    <text evidence="5">The sequence shown here is derived from an EMBL/GenBank/DDBJ whole genome shotgun (WGS) entry which is preliminary data.</text>
</comment>
<proteinExistence type="inferred from homology"/>
<dbReference type="Gene3D" id="3.40.640.10">
    <property type="entry name" value="Type I PLP-dependent aspartate aminotransferase-like (Major domain)"/>
    <property type="match status" value="1"/>
</dbReference>
<name>A0ABS4KJ00_9FIRM</name>
<organism evidence="5 6">
    <name type="scientific">Acetoanaerobium pronyense</name>
    <dbReference type="NCBI Taxonomy" id="1482736"/>
    <lineage>
        <taxon>Bacteria</taxon>
        <taxon>Bacillati</taxon>
        <taxon>Bacillota</taxon>
        <taxon>Clostridia</taxon>
        <taxon>Peptostreptococcales</taxon>
        <taxon>Filifactoraceae</taxon>
        <taxon>Acetoanaerobium</taxon>
    </lineage>
</organism>
<keyword evidence="3 4" id="KW-0663">Pyridoxal phosphate</keyword>
<dbReference type="Pfam" id="PF01053">
    <property type="entry name" value="Cys_Met_Meta_PP"/>
    <property type="match status" value="1"/>
</dbReference>
<evidence type="ECO:0000256" key="3">
    <source>
        <dbReference type="ARBA" id="ARBA00022898"/>
    </source>
</evidence>
<evidence type="ECO:0000256" key="2">
    <source>
        <dbReference type="ARBA" id="ARBA00009077"/>
    </source>
</evidence>
<sequence length="424" mass="46466">MENYSQETLCVQAGYEAKNGEPRILPIVQSTTYKYDDADEVGKLFDLEAEGHMYSRISNPTVGALENKITVLEGGIGALATSSGQSANLIAILTICSANEHVLALSNLYGGTFTLFTSTLKKMGIEATFVDHKASSSEIQSHIKDNTKLIFAETIGNPGVDVLDIETIANIAHENSIPLVVDNTFATPYLCRPFDFGADIVTHSTTKYLDGHATSVGGIIVDSGKFDWEKSGKFPHLTSQDPTYHGLSYTEKFKEAAYIVKARVAFLRDMGNTMSPFNAFLTNIGAETLALRMERHSENAFKIAKFLENHPNVSWINYPLLESSESYELAKKYLKKGASGIISFGIKGGAKEGKKFINSLELASLVVHVGDIRTHVLHPASMTHRQLSEDQQIKAGIKPDMIRLSVGIENVDDIIRDLDKALRS</sequence>
<dbReference type="GO" id="GO:0003961">
    <property type="term" value="F:O-acetylhomoserine aminocarboxypropyltransferase activity"/>
    <property type="evidence" value="ECO:0007669"/>
    <property type="project" value="UniProtKB-EC"/>
</dbReference>